<dbReference type="CDD" id="cd07018">
    <property type="entry name" value="S49_SppA_67K_type"/>
    <property type="match status" value="1"/>
</dbReference>
<feature type="region of interest" description="Disordered" evidence="5">
    <location>
        <begin position="395"/>
        <end position="480"/>
    </location>
</feature>
<dbReference type="PANTHER" id="PTHR33209:SF1">
    <property type="entry name" value="PEPTIDASE S49 DOMAIN-CONTAINING PROTEIN"/>
    <property type="match status" value="1"/>
</dbReference>
<dbReference type="SUPFAM" id="SSF52096">
    <property type="entry name" value="ClpP/crotonase"/>
    <property type="match status" value="1"/>
</dbReference>
<name>A0A937UQ46_9ACTN</name>
<dbReference type="Pfam" id="PF01343">
    <property type="entry name" value="Peptidase_S49"/>
    <property type="match status" value="1"/>
</dbReference>
<dbReference type="RefSeq" id="WP_203031664.1">
    <property type="nucleotide sequence ID" value="NZ_JAEACQ010000124.1"/>
</dbReference>
<accession>A0A937UQ46</accession>
<feature type="compositionally biased region" description="Basic and acidic residues" evidence="5">
    <location>
        <begin position="436"/>
        <end position="445"/>
    </location>
</feature>
<dbReference type="InterPro" id="IPR047217">
    <property type="entry name" value="S49_SppA_67K_type_N"/>
</dbReference>
<gene>
    <name evidence="7" type="ORF">I7412_03565</name>
</gene>
<dbReference type="GO" id="GO:0006508">
    <property type="term" value="P:proteolysis"/>
    <property type="evidence" value="ECO:0007669"/>
    <property type="project" value="UniProtKB-KW"/>
</dbReference>
<sequence>MDTSPRHALAEIRALAARRNAPLILELDLTVDPVEGAADDPLAARLGRRRQSLREIVDGLRRAALDPRTRVLVAHVASCGMPIARAQEIREAVADLRAAGKFAIAYADTFGEFGGGTVPYYLACAFDQIWLAPPGDLGLTGVVSHTPFLRDALDRLGVKAELGARHEYKNAVNTFVERGFTSAHLEATTRVVESCADEIVAGIAAGRRLPADRVRLLVDAGPLAAAAALRAGLVDRLGYRDEVYEAARRRARGDAASTPAAGPEVPVPAAAAAPVVPTASVPTVSVSTASVPGAAPAPSVPTASAARAAAPEPGRLAPGRAEPAASEWTEAASPTTAAIAMTALTGAGTPAGADAAGAEPAGAEAAGAEAAGVEPAGVEPAGVEVVGAEAAGGAVVGGSSVGAEKTAPDPGTSRIGEADPGGTPAPVPMYLGAYRRSAERREASPLRRAARSSGATVGSLLGQDRRAGRRRPPAAPGARG</sequence>
<dbReference type="EMBL" id="JAEACQ010000124">
    <property type="protein sequence ID" value="MBL7626266.1"/>
    <property type="molecule type" value="Genomic_DNA"/>
</dbReference>
<organism evidence="7 8">
    <name type="scientific">Frankia nepalensis</name>
    <dbReference type="NCBI Taxonomy" id="1836974"/>
    <lineage>
        <taxon>Bacteria</taxon>
        <taxon>Bacillati</taxon>
        <taxon>Actinomycetota</taxon>
        <taxon>Actinomycetes</taxon>
        <taxon>Frankiales</taxon>
        <taxon>Frankiaceae</taxon>
        <taxon>Frankia</taxon>
    </lineage>
</organism>
<evidence type="ECO:0000313" key="8">
    <source>
        <dbReference type="Proteomes" id="UP000604475"/>
    </source>
</evidence>
<proteinExistence type="inferred from homology"/>
<dbReference type="InterPro" id="IPR029045">
    <property type="entry name" value="ClpP/crotonase-like_dom_sf"/>
</dbReference>
<feature type="compositionally biased region" description="Low complexity" evidence="5">
    <location>
        <begin position="290"/>
        <end position="321"/>
    </location>
</feature>
<keyword evidence="4" id="KW-0720">Serine protease</keyword>
<evidence type="ECO:0000259" key="6">
    <source>
        <dbReference type="Pfam" id="PF01343"/>
    </source>
</evidence>
<dbReference type="PANTHER" id="PTHR33209">
    <property type="entry name" value="PROTEASE 4"/>
    <property type="match status" value="1"/>
</dbReference>
<feature type="domain" description="Peptidase S49" evidence="6">
    <location>
        <begin position="99"/>
        <end position="250"/>
    </location>
</feature>
<evidence type="ECO:0000256" key="3">
    <source>
        <dbReference type="ARBA" id="ARBA00022801"/>
    </source>
</evidence>
<dbReference type="Gene3D" id="3.90.226.10">
    <property type="entry name" value="2-enoyl-CoA Hydratase, Chain A, domain 1"/>
    <property type="match status" value="1"/>
</dbReference>
<comment type="similarity">
    <text evidence="1">Belongs to the peptidase S49 family.</text>
</comment>
<keyword evidence="3" id="KW-0378">Hydrolase</keyword>
<evidence type="ECO:0000256" key="1">
    <source>
        <dbReference type="ARBA" id="ARBA00008683"/>
    </source>
</evidence>
<comment type="caution">
    <text evidence="7">The sequence shown here is derived from an EMBL/GenBank/DDBJ whole genome shotgun (WGS) entry which is preliminary data.</text>
</comment>
<dbReference type="Proteomes" id="UP000604475">
    <property type="component" value="Unassembled WGS sequence"/>
</dbReference>
<dbReference type="InterPro" id="IPR002142">
    <property type="entry name" value="Peptidase_S49"/>
</dbReference>
<dbReference type="AlphaFoldDB" id="A0A937UQ46"/>
<dbReference type="GO" id="GO:0008236">
    <property type="term" value="F:serine-type peptidase activity"/>
    <property type="evidence" value="ECO:0007669"/>
    <property type="project" value="UniProtKB-KW"/>
</dbReference>
<feature type="region of interest" description="Disordered" evidence="5">
    <location>
        <begin position="290"/>
        <end position="322"/>
    </location>
</feature>
<evidence type="ECO:0000256" key="5">
    <source>
        <dbReference type="SAM" id="MobiDB-lite"/>
    </source>
</evidence>
<evidence type="ECO:0000256" key="2">
    <source>
        <dbReference type="ARBA" id="ARBA00022670"/>
    </source>
</evidence>
<evidence type="ECO:0000256" key="4">
    <source>
        <dbReference type="ARBA" id="ARBA00022825"/>
    </source>
</evidence>
<keyword evidence="8" id="KW-1185">Reference proteome</keyword>
<reference evidence="7" key="1">
    <citation type="submission" date="2020-12" db="EMBL/GenBank/DDBJ databases">
        <title>Genomic characterization of non-nitrogen-fixing Frankia strains.</title>
        <authorList>
            <person name="Carlos-Shanley C."/>
            <person name="Guerra T."/>
            <person name="Hahn D."/>
        </authorList>
    </citation>
    <scope>NUCLEOTIDE SEQUENCE</scope>
    <source>
        <strain evidence="7">CN6</strain>
    </source>
</reference>
<evidence type="ECO:0000313" key="7">
    <source>
        <dbReference type="EMBL" id="MBL7626266.1"/>
    </source>
</evidence>
<protein>
    <submittedName>
        <fullName evidence="7">S49 family peptidase</fullName>
    </submittedName>
</protein>
<keyword evidence="2" id="KW-0645">Protease</keyword>